<dbReference type="Proteomes" id="UP001166286">
    <property type="component" value="Unassembled WGS sequence"/>
</dbReference>
<dbReference type="SUPFAM" id="SSF53383">
    <property type="entry name" value="PLP-dependent transferases"/>
    <property type="match status" value="1"/>
</dbReference>
<feature type="domain" description="Aminotransferase class I/classII large" evidence="2">
    <location>
        <begin position="46"/>
        <end position="414"/>
    </location>
</feature>
<gene>
    <name evidence="3" type="ORF">JMJ35_006310</name>
</gene>
<dbReference type="InterPro" id="IPR015421">
    <property type="entry name" value="PyrdxlP-dep_Trfase_major"/>
</dbReference>
<dbReference type="PANTHER" id="PTHR43795:SF39">
    <property type="entry name" value="AMINOTRANSFERASE CLASS I_CLASSII DOMAIN-CONTAINING PROTEIN"/>
    <property type="match status" value="1"/>
</dbReference>
<proteinExistence type="predicted"/>
<keyword evidence="1" id="KW-0663">Pyridoxal phosphate</keyword>
<protein>
    <recommendedName>
        <fullName evidence="2">Aminotransferase class I/classII large domain-containing protein</fullName>
    </recommendedName>
</protein>
<evidence type="ECO:0000259" key="2">
    <source>
        <dbReference type="Pfam" id="PF00155"/>
    </source>
</evidence>
<dbReference type="InterPro" id="IPR050478">
    <property type="entry name" value="Ethylene_sulfur-biosynth"/>
</dbReference>
<dbReference type="InterPro" id="IPR015422">
    <property type="entry name" value="PyrdxlP-dep_Trfase_small"/>
</dbReference>
<evidence type="ECO:0000313" key="3">
    <source>
        <dbReference type="EMBL" id="KAK0511737.1"/>
    </source>
</evidence>
<organism evidence="3 4">
    <name type="scientific">Cladonia borealis</name>
    <dbReference type="NCBI Taxonomy" id="184061"/>
    <lineage>
        <taxon>Eukaryota</taxon>
        <taxon>Fungi</taxon>
        <taxon>Dikarya</taxon>
        <taxon>Ascomycota</taxon>
        <taxon>Pezizomycotina</taxon>
        <taxon>Lecanoromycetes</taxon>
        <taxon>OSLEUM clade</taxon>
        <taxon>Lecanoromycetidae</taxon>
        <taxon>Lecanorales</taxon>
        <taxon>Lecanorineae</taxon>
        <taxon>Cladoniaceae</taxon>
        <taxon>Cladonia</taxon>
    </lineage>
</organism>
<evidence type="ECO:0000313" key="4">
    <source>
        <dbReference type="Proteomes" id="UP001166286"/>
    </source>
</evidence>
<dbReference type="InterPro" id="IPR004839">
    <property type="entry name" value="Aminotransferase_I/II_large"/>
</dbReference>
<name>A0AA39V170_9LECA</name>
<dbReference type="GO" id="GO:0008483">
    <property type="term" value="F:transaminase activity"/>
    <property type="evidence" value="ECO:0007669"/>
    <property type="project" value="TreeGrafter"/>
</dbReference>
<dbReference type="Gene3D" id="3.90.1150.10">
    <property type="entry name" value="Aspartate Aminotransferase, domain 1"/>
    <property type="match status" value="1"/>
</dbReference>
<keyword evidence="4" id="KW-1185">Reference proteome</keyword>
<accession>A0AA39V170</accession>
<comment type="caution">
    <text evidence="3">The sequence shown here is derived from an EMBL/GenBank/DDBJ whole genome shotgun (WGS) entry which is preliminary data.</text>
</comment>
<dbReference type="Gene3D" id="3.40.640.10">
    <property type="entry name" value="Type I PLP-dependent aspartate aminotransferase-like (Major domain)"/>
    <property type="match status" value="1"/>
</dbReference>
<dbReference type="EMBL" id="JAFEKC020000013">
    <property type="protein sequence ID" value="KAK0511737.1"/>
    <property type="molecule type" value="Genomic_DNA"/>
</dbReference>
<dbReference type="Pfam" id="PF00155">
    <property type="entry name" value="Aminotran_1_2"/>
    <property type="match status" value="1"/>
</dbReference>
<dbReference type="AlphaFoldDB" id="A0AA39V170"/>
<reference evidence="3" key="1">
    <citation type="submission" date="2023-03" db="EMBL/GenBank/DDBJ databases">
        <title>Complete genome of Cladonia borealis.</title>
        <authorList>
            <person name="Park H."/>
        </authorList>
    </citation>
    <scope>NUCLEOTIDE SEQUENCE</scope>
    <source>
        <strain evidence="3">ANT050790</strain>
    </source>
</reference>
<dbReference type="InterPro" id="IPR015424">
    <property type="entry name" value="PyrdxlP-dep_Trfase"/>
</dbReference>
<dbReference type="GO" id="GO:0030170">
    <property type="term" value="F:pyridoxal phosphate binding"/>
    <property type="evidence" value="ECO:0007669"/>
    <property type="project" value="InterPro"/>
</dbReference>
<evidence type="ECO:0000256" key="1">
    <source>
        <dbReference type="ARBA" id="ARBA00022898"/>
    </source>
</evidence>
<dbReference type="PANTHER" id="PTHR43795">
    <property type="entry name" value="BIFUNCTIONAL ASPARTATE AMINOTRANSFERASE AND GLUTAMATE/ASPARTATE-PREPHENATE AMINOTRANSFERASE-RELATED"/>
    <property type="match status" value="1"/>
</dbReference>
<sequence>MSRKLLTILPKLATASHGSTSDALTKIDLSLAENLILRDELLVFCKDAIVHELRAENLSYPPGFGGDPELLEALASLFNTYFHPSIPVQPGHIITTSGAGNALDALLCSVCDDGDSVLVPGPYWEGFGPYFRIHANVNTVVVNTPTFKDTLGFGMVAALKSAYSTAADASRVKALVVTNPHNPFGQCYPPEVLREFIHFCQTHGLHFISDEVYALSTFKSPTALPPFVSALSLMGNFPETDIEERHPSKCSLDHSRIHVVWSMSKDFGCSGIRMGCVISQANKPLLMGVGLSAYWQTSGLSSVVALSLLRSTRLPDLIKLNSERLGESYMVLTETLAKWQIKFIPANAGLFIFAKLVGNAQDWEGEAAMIRRLASAGVIVSPGRRFDGGDGEKGWVRITFAVPREMLEEALQRIETCIGPCTTDGQDRERGG</sequence>
<dbReference type="CDD" id="cd00609">
    <property type="entry name" value="AAT_like"/>
    <property type="match status" value="1"/>
</dbReference>
<dbReference type="PRINTS" id="PR00753">
    <property type="entry name" value="ACCSYNTHASE"/>
</dbReference>
<dbReference type="GO" id="GO:0006520">
    <property type="term" value="P:amino acid metabolic process"/>
    <property type="evidence" value="ECO:0007669"/>
    <property type="project" value="TreeGrafter"/>
</dbReference>